<dbReference type="SUPFAM" id="SSF51412">
    <property type="entry name" value="Inosine monophosphate dehydrogenase (IMPDH)"/>
    <property type="match status" value="1"/>
</dbReference>
<dbReference type="Proteomes" id="UP000095200">
    <property type="component" value="Unassembled WGS sequence"/>
</dbReference>
<dbReference type="Gene3D" id="3.20.20.70">
    <property type="entry name" value="Aldolase class I"/>
    <property type="match status" value="1"/>
</dbReference>
<protein>
    <submittedName>
        <fullName evidence="4">2-nitropropane dioxygenase</fullName>
    </submittedName>
</protein>
<evidence type="ECO:0000256" key="2">
    <source>
        <dbReference type="ARBA" id="ARBA00022643"/>
    </source>
</evidence>
<evidence type="ECO:0000313" key="5">
    <source>
        <dbReference type="Proteomes" id="UP000095200"/>
    </source>
</evidence>
<sequence length="368" mass="39717">MTLLPELKIGDVIAKIPIIQGGMGVGISLSGLASAVAREGGIGVIAAAMIGMCEKDIGSHYRQANIRALTREIRKAREKTSGIIGVNIMVALNNFSDMVTTAIKEKADVIFSGAGLPLDLPKYLSADTKTKLVPIVSSGRAAKIICKKWLSRFKYLPDGFVVEGPKAGGHLGYKPEEIDDPAYCLEKTLPDVIRAVAPFRTQEKQIPVIAAGGVYDGEDILKFLKLGASGVQMGTRFVATHECDADLAFKQAMVDAKEEDLEIIQSPVGMPGRAIRNTFLEDVKNGMRKPFKCPFHCIRTCDHTKSPYCIAKALVNAKKGHLKHGFAFAGSNAPRVKGIVSVHELFESLKREFAEALKRAPELVSTAS</sequence>
<proteinExistence type="predicted"/>
<keyword evidence="3" id="KW-0560">Oxidoreductase</keyword>
<dbReference type="Pfam" id="PF03060">
    <property type="entry name" value="NMO"/>
    <property type="match status" value="1"/>
</dbReference>
<organism evidence="4 5">
    <name type="scientific">Desulfoplanes formicivorans</name>
    <dbReference type="NCBI Taxonomy" id="1592317"/>
    <lineage>
        <taxon>Bacteria</taxon>
        <taxon>Pseudomonadati</taxon>
        <taxon>Thermodesulfobacteriota</taxon>
        <taxon>Desulfovibrionia</taxon>
        <taxon>Desulfovibrionales</taxon>
        <taxon>Desulfoplanaceae</taxon>
        <taxon>Desulfoplanes</taxon>
    </lineage>
</organism>
<keyword evidence="5" id="KW-1185">Reference proteome</keyword>
<dbReference type="GO" id="GO:0051213">
    <property type="term" value="F:dioxygenase activity"/>
    <property type="evidence" value="ECO:0007669"/>
    <property type="project" value="UniProtKB-KW"/>
</dbReference>
<dbReference type="GO" id="GO:0018580">
    <property type="term" value="F:nitronate monooxygenase activity"/>
    <property type="evidence" value="ECO:0007669"/>
    <property type="project" value="InterPro"/>
</dbReference>
<evidence type="ECO:0000256" key="3">
    <source>
        <dbReference type="ARBA" id="ARBA00023002"/>
    </source>
</evidence>
<keyword evidence="2" id="KW-0288">FMN</keyword>
<dbReference type="OrthoDB" id="9778912at2"/>
<dbReference type="AlphaFoldDB" id="A0A194AGV5"/>
<accession>A0A194AGV5</accession>
<dbReference type="InterPro" id="IPR004136">
    <property type="entry name" value="NMO"/>
</dbReference>
<reference evidence="5" key="1">
    <citation type="submission" date="2016-06" db="EMBL/GenBank/DDBJ databases">
        <title>Draft genome sequence of Desulfoplanes formicivorans strain Pf12B.</title>
        <authorList>
            <person name="Watanabe M."/>
            <person name="Kojima H."/>
            <person name="Fukui M."/>
        </authorList>
    </citation>
    <scope>NUCLEOTIDE SEQUENCE [LARGE SCALE GENOMIC DNA]</scope>
    <source>
        <strain evidence="5">Pf12B</strain>
    </source>
</reference>
<dbReference type="InterPro" id="IPR013785">
    <property type="entry name" value="Aldolase_TIM"/>
</dbReference>
<keyword evidence="1" id="KW-0285">Flavoprotein</keyword>
<dbReference type="EMBL" id="BDFE01000008">
    <property type="protein sequence ID" value="GAU08004.1"/>
    <property type="molecule type" value="Genomic_DNA"/>
</dbReference>
<dbReference type="PANTHER" id="PTHR32332:SF18">
    <property type="entry name" value="2-NITROPROPANE DIOXYGENASE"/>
    <property type="match status" value="1"/>
</dbReference>
<evidence type="ECO:0000256" key="1">
    <source>
        <dbReference type="ARBA" id="ARBA00022630"/>
    </source>
</evidence>
<name>A0A194AGV5_9BACT</name>
<evidence type="ECO:0000313" key="4">
    <source>
        <dbReference type="EMBL" id="GAU08004.1"/>
    </source>
</evidence>
<keyword evidence="4" id="KW-0223">Dioxygenase</keyword>
<dbReference type="PANTHER" id="PTHR32332">
    <property type="entry name" value="2-NITROPROPANE DIOXYGENASE"/>
    <property type="match status" value="1"/>
</dbReference>
<gene>
    <name evidence="4" type="ORF">DPF_0705</name>
</gene>
<dbReference type="CDD" id="cd04730">
    <property type="entry name" value="NPD_like"/>
    <property type="match status" value="1"/>
</dbReference>
<dbReference type="RefSeq" id="WP_069857491.1">
    <property type="nucleotide sequence ID" value="NZ_BDFE01000008.1"/>
</dbReference>
<comment type="caution">
    <text evidence="4">The sequence shown here is derived from an EMBL/GenBank/DDBJ whole genome shotgun (WGS) entry which is preliminary data.</text>
</comment>
<dbReference type="STRING" id="1592317.DPF_0705"/>